<protein>
    <submittedName>
        <fullName evidence="2">Uncharacterized protein</fullName>
    </submittedName>
</protein>
<dbReference type="RefSeq" id="WP_219929851.1">
    <property type="nucleotide sequence ID" value="NZ_PDOA01000044.1"/>
</dbReference>
<gene>
    <name evidence="2" type="ORF">CR165_23485</name>
</gene>
<dbReference type="Proteomes" id="UP000245048">
    <property type="component" value="Unassembled WGS sequence"/>
</dbReference>
<sequence length="103" mass="10958">MKAPLTLAAHVAALSDTATSTEVATLIAEVRADLAAAEGAHAALQGDRRAVLLAGDDAAAEEHDRRMAAESRRAERAHLHLEDLEKRQAAAEKREAAARLDEQ</sequence>
<dbReference type="EMBL" id="PDOA01000044">
    <property type="protein sequence ID" value="PWC26400.1"/>
    <property type="molecule type" value="Genomic_DNA"/>
</dbReference>
<feature type="region of interest" description="Disordered" evidence="1">
    <location>
        <begin position="62"/>
        <end position="103"/>
    </location>
</feature>
<evidence type="ECO:0000256" key="1">
    <source>
        <dbReference type="SAM" id="MobiDB-lite"/>
    </source>
</evidence>
<evidence type="ECO:0000313" key="2">
    <source>
        <dbReference type="EMBL" id="PWC26400.1"/>
    </source>
</evidence>
<proteinExistence type="predicted"/>
<dbReference type="AlphaFoldDB" id="A0A2U1UXP5"/>
<keyword evidence="3" id="KW-1185">Reference proteome</keyword>
<accession>A0A2U1UXP5</accession>
<organism evidence="2 3">
    <name type="scientific">Teichococcus aestuarii</name>
    <dbReference type="NCBI Taxonomy" id="568898"/>
    <lineage>
        <taxon>Bacteria</taxon>
        <taxon>Pseudomonadati</taxon>
        <taxon>Pseudomonadota</taxon>
        <taxon>Alphaproteobacteria</taxon>
        <taxon>Acetobacterales</taxon>
        <taxon>Roseomonadaceae</taxon>
        <taxon>Roseomonas</taxon>
    </lineage>
</organism>
<evidence type="ECO:0000313" key="3">
    <source>
        <dbReference type="Proteomes" id="UP000245048"/>
    </source>
</evidence>
<name>A0A2U1UXP5_9PROT</name>
<reference evidence="3" key="1">
    <citation type="submission" date="2017-10" db="EMBL/GenBank/DDBJ databases">
        <authorList>
            <person name="Toshchakov S.V."/>
            <person name="Goeva M.A."/>
        </authorList>
    </citation>
    <scope>NUCLEOTIDE SEQUENCE [LARGE SCALE GENOMIC DNA]</scope>
    <source>
        <strain evidence="3">JR1/69-1-13</strain>
    </source>
</reference>
<feature type="non-terminal residue" evidence="2">
    <location>
        <position position="103"/>
    </location>
</feature>
<comment type="caution">
    <text evidence="2">The sequence shown here is derived from an EMBL/GenBank/DDBJ whole genome shotgun (WGS) entry which is preliminary data.</text>
</comment>